<sequence length="153" mass="17592">MAILCSSKMRGSLEAYRDRGMYRLSLKDHVDNSDDFDSDESMDDVSDDESVNEVSDDESIRSNAMTMEEFISGDGERSDSVSNDDKFVFGITSSKYEAFEAFKIYKVEVKNQKEKCIKILRSDRDGEYFSSEFDIFCEENGIKHERTSLFTPQ</sequence>
<dbReference type="EMBL" id="JARYMX010000003">
    <property type="protein sequence ID" value="KAJ9557285.1"/>
    <property type="molecule type" value="Genomic_DNA"/>
</dbReference>
<dbReference type="AlphaFoldDB" id="A0AA38WLY3"/>
<comment type="caution">
    <text evidence="2">The sequence shown here is derived from an EMBL/GenBank/DDBJ whole genome shotgun (WGS) entry which is preliminary data.</text>
</comment>
<dbReference type="PANTHER" id="PTHR42648">
    <property type="entry name" value="TRANSPOSASE, PUTATIVE-RELATED"/>
    <property type="match status" value="1"/>
</dbReference>
<gene>
    <name evidence="2" type="ORF">OSB04_011899</name>
</gene>
<protein>
    <recommendedName>
        <fullName evidence="4">Integrase catalytic domain-containing protein</fullName>
    </recommendedName>
</protein>
<keyword evidence="3" id="KW-1185">Reference proteome</keyword>
<name>A0AA38WLY3_9ASTR</name>
<dbReference type="Gene3D" id="3.30.420.10">
    <property type="entry name" value="Ribonuclease H-like superfamily/Ribonuclease H"/>
    <property type="match status" value="1"/>
</dbReference>
<dbReference type="SUPFAM" id="SSF53098">
    <property type="entry name" value="Ribonuclease H-like"/>
    <property type="match status" value="1"/>
</dbReference>
<feature type="region of interest" description="Disordered" evidence="1">
    <location>
        <begin position="32"/>
        <end position="58"/>
    </location>
</feature>
<evidence type="ECO:0000256" key="1">
    <source>
        <dbReference type="SAM" id="MobiDB-lite"/>
    </source>
</evidence>
<dbReference type="InterPro" id="IPR012337">
    <property type="entry name" value="RNaseH-like_sf"/>
</dbReference>
<dbReference type="GO" id="GO:0003676">
    <property type="term" value="F:nucleic acid binding"/>
    <property type="evidence" value="ECO:0007669"/>
    <property type="project" value="InterPro"/>
</dbReference>
<proteinExistence type="predicted"/>
<evidence type="ECO:0008006" key="4">
    <source>
        <dbReference type="Google" id="ProtNLM"/>
    </source>
</evidence>
<dbReference type="PANTHER" id="PTHR42648:SF20">
    <property type="entry name" value="RNA-DIRECTED DNA POLYMERASE"/>
    <property type="match status" value="1"/>
</dbReference>
<dbReference type="Proteomes" id="UP001172457">
    <property type="component" value="Chromosome 3"/>
</dbReference>
<dbReference type="InterPro" id="IPR039537">
    <property type="entry name" value="Retrotran_Ty1/copia-like"/>
</dbReference>
<organism evidence="2 3">
    <name type="scientific">Centaurea solstitialis</name>
    <name type="common">yellow star-thistle</name>
    <dbReference type="NCBI Taxonomy" id="347529"/>
    <lineage>
        <taxon>Eukaryota</taxon>
        <taxon>Viridiplantae</taxon>
        <taxon>Streptophyta</taxon>
        <taxon>Embryophyta</taxon>
        <taxon>Tracheophyta</taxon>
        <taxon>Spermatophyta</taxon>
        <taxon>Magnoliopsida</taxon>
        <taxon>eudicotyledons</taxon>
        <taxon>Gunneridae</taxon>
        <taxon>Pentapetalae</taxon>
        <taxon>asterids</taxon>
        <taxon>campanulids</taxon>
        <taxon>Asterales</taxon>
        <taxon>Asteraceae</taxon>
        <taxon>Carduoideae</taxon>
        <taxon>Cardueae</taxon>
        <taxon>Centaureinae</taxon>
        <taxon>Centaurea</taxon>
    </lineage>
</organism>
<reference evidence="2" key="1">
    <citation type="submission" date="2023-03" db="EMBL/GenBank/DDBJ databases">
        <title>Chromosome-scale reference genome and RAD-based genetic map of yellow starthistle (Centaurea solstitialis) reveal putative structural variation and QTLs associated with invader traits.</title>
        <authorList>
            <person name="Reatini B."/>
            <person name="Cang F.A."/>
            <person name="Jiang Q."/>
            <person name="Mckibben M.T.W."/>
            <person name="Barker M.S."/>
            <person name="Rieseberg L.H."/>
            <person name="Dlugosch K.M."/>
        </authorList>
    </citation>
    <scope>NUCLEOTIDE SEQUENCE</scope>
    <source>
        <strain evidence="2">CAN-66</strain>
        <tissue evidence="2">Leaf</tissue>
    </source>
</reference>
<dbReference type="InterPro" id="IPR036397">
    <property type="entry name" value="RNaseH_sf"/>
</dbReference>
<evidence type="ECO:0000313" key="3">
    <source>
        <dbReference type="Proteomes" id="UP001172457"/>
    </source>
</evidence>
<evidence type="ECO:0000313" key="2">
    <source>
        <dbReference type="EMBL" id="KAJ9557285.1"/>
    </source>
</evidence>
<accession>A0AA38WLY3</accession>
<feature type="compositionally biased region" description="Acidic residues" evidence="1">
    <location>
        <begin position="33"/>
        <end position="57"/>
    </location>
</feature>